<dbReference type="SUPFAM" id="SSF53448">
    <property type="entry name" value="Nucleotide-diphospho-sugar transferases"/>
    <property type="match status" value="1"/>
</dbReference>
<dbReference type="RefSeq" id="WP_375094779.1">
    <property type="nucleotide sequence ID" value="NZ_JAROCE010000003.1"/>
</dbReference>
<dbReference type="InterPro" id="IPR029044">
    <property type="entry name" value="Nucleotide-diphossugar_trans"/>
</dbReference>
<reference evidence="2 3" key="1">
    <citation type="submission" date="2023-03" db="EMBL/GenBank/DDBJ databases">
        <title>MT1 and MT2 Draft Genomes of Novel Species.</title>
        <authorList>
            <person name="Venkateswaran K."/>
        </authorList>
    </citation>
    <scope>NUCLEOTIDE SEQUENCE [LARGE SCALE GENOMIC DNA]</scope>
    <source>
        <strain evidence="2 3">IF8SW-P5</strain>
    </source>
</reference>
<dbReference type="EMBL" id="JAROCE010000003">
    <property type="protein sequence ID" value="MFM2721002.1"/>
    <property type="molecule type" value="Genomic_DNA"/>
</dbReference>
<protein>
    <submittedName>
        <fullName evidence="2">Glycosyltransferase family A protein</fullName>
    </submittedName>
</protein>
<gene>
    <name evidence="2" type="ORF">P5G46_10860</name>
</gene>
<name>A0ABW9GJF1_9MICO</name>
<evidence type="ECO:0000259" key="1">
    <source>
        <dbReference type="Pfam" id="PF00535"/>
    </source>
</evidence>
<accession>A0ABW9GJF1</accession>
<proteinExistence type="predicted"/>
<organism evidence="2 3">
    <name type="scientific">Microbacterium mcarthurae</name>
    <dbReference type="NCBI Taxonomy" id="3035918"/>
    <lineage>
        <taxon>Bacteria</taxon>
        <taxon>Bacillati</taxon>
        <taxon>Actinomycetota</taxon>
        <taxon>Actinomycetes</taxon>
        <taxon>Micrococcales</taxon>
        <taxon>Microbacteriaceae</taxon>
        <taxon>Microbacterium</taxon>
    </lineage>
</organism>
<dbReference type="PANTHER" id="PTHR43685">
    <property type="entry name" value="GLYCOSYLTRANSFERASE"/>
    <property type="match status" value="1"/>
</dbReference>
<dbReference type="Gene3D" id="3.90.550.10">
    <property type="entry name" value="Spore Coat Polysaccharide Biosynthesis Protein SpsA, Chain A"/>
    <property type="match status" value="1"/>
</dbReference>
<sequence length="350" mass="38532">MTPRVSVICPTYNRGPAIAETLQSVRAQTFGDWELLVVDDGSTDETAATVSMWAQRDSRIRLVTPDQRYGHPAIPRNIGAAHARADIVAYLDHDDVWLPDHLRRTVDALASADASAGGYEHVRPDGEVISRSSLLELVWHPEIAEMGPLFEPSRVAVRRDVLDRAGGWRPGAGLEDWDLWLRITDVGGRFATFAARTTRLLQDVATRRYRVVRPHRLVLARFDSPAGAVRCRAALEAPPVQDQLTRAAVEDVTRWYRTLDAHGDLVLPAGGPTDLDELLATVDITDLTGVLQELHLLQRGTGVELSMPLWCASEEGAARVSTRLAQVHRRQLRLIAGVVRDLGGVPLALS</sequence>
<dbReference type="Pfam" id="PF00535">
    <property type="entry name" value="Glycos_transf_2"/>
    <property type="match status" value="1"/>
</dbReference>
<dbReference type="PANTHER" id="PTHR43685:SF2">
    <property type="entry name" value="GLYCOSYLTRANSFERASE 2-LIKE DOMAIN-CONTAINING PROTEIN"/>
    <property type="match status" value="1"/>
</dbReference>
<keyword evidence="3" id="KW-1185">Reference proteome</keyword>
<dbReference type="InterPro" id="IPR050834">
    <property type="entry name" value="Glycosyltransf_2"/>
</dbReference>
<dbReference type="Proteomes" id="UP001630303">
    <property type="component" value="Unassembled WGS sequence"/>
</dbReference>
<evidence type="ECO:0000313" key="2">
    <source>
        <dbReference type="EMBL" id="MFM2721002.1"/>
    </source>
</evidence>
<evidence type="ECO:0000313" key="3">
    <source>
        <dbReference type="Proteomes" id="UP001630303"/>
    </source>
</evidence>
<dbReference type="InterPro" id="IPR001173">
    <property type="entry name" value="Glyco_trans_2-like"/>
</dbReference>
<comment type="caution">
    <text evidence="2">The sequence shown here is derived from an EMBL/GenBank/DDBJ whole genome shotgun (WGS) entry which is preliminary data.</text>
</comment>
<feature type="domain" description="Glycosyltransferase 2-like" evidence="1">
    <location>
        <begin position="6"/>
        <end position="134"/>
    </location>
</feature>
<dbReference type="CDD" id="cd00761">
    <property type="entry name" value="Glyco_tranf_GTA_type"/>
    <property type="match status" value="1"/>
</dbReference>